<organism evidence="6 7">
    <name type="scientific">Tamilnaduibacter salinus</name>
    <dbReference type="NCBI Taxonomy" id="1484056"/>
    <lineage>
        <taxon>Bacteria</taxon>
        <taxon>Pseudomonadati</taxon>
        <taxon>Pseudomonadota</taxon>
        <taxon>Gammaproteobacteria</taxon>
        <taxon>Pseudomonadales</taxon>
        <taxon>Marinobacteraceae</taxon>
        <taxon>Tamilnaduibacter</taxon>
    </lineage>
</organism>
<evidence type="ECO:0000259" key="5">
    <source>
        <dbReference type="PROSITE" id="PS50887"/>
    </source>
</evidence>
<keyword evidence="4" id="KW-1133">Transmembrane helix</keyword>
<sequence>MDVRRHSRSEDRMASQLAAINTNLEDGRFWVRIPDHLKAAYRWRQRNEAAQGFRARSLFIAGIYVFLSAGIYQLMPEAERLEWLSLYGWVGAIILMLALLTTVSRWHHWFPVYAGVGSAGAIAISIMASGLAESAVANQLTHAAIMYAVFIIYALVGLSFLTATLAAWCGGLIGILGTLAAYGVLHWEVLLRSYVGSSLIAMMIAYTLDMSHRRNFLQAAALSLNVERTAEYASQMTELSFRDPLTGLSNRRHFEQSINLIWQRNQRDQRPVALIMIDIDHFKIFNDTYGHGEGDQCLKQVAAVIDNAAGRPGDLAARLGGEEFLLVLPDADTEGAVKVAESIRQSVWSIGIPMPDDEVVTVSLGVAAATPSHRMEPTTLINQADEALYQAKRNNRNQTQVFSV</sequence>
<comment type="cofactor">
    <cofactor evidence="1">
        <name>Mg(2+)</name>
        <dbReference type="ChEBI" id="CHEBI:18420"/>
    </cofactor>
</comment>
<dbReference type="EMBL" id="NMPM01000049">
    <property type="protein sequence ID" value="PAV25726.1"/>
    <property type="molecule type" value="Genomic_DNA"/>
</dbReference>
<dbReference type="GO" id="GO:0005886">
    <property type="term" value="C:plasma membrane"/>
    <property type="evidence" value="ECO:0007669"/>
    <property type="project" value="TreeGrafter"/>
</dbReference>
<name>A0A2A2I338_9GAMM</name>
<keyword evidence="7" id="KW-1185">Reference proteome</keyword>
<comment type="catalytic activity">
    <reaction evidence="3">
        <text>2 GTP = 3',3'-c-di-GMP + 2 diphosphate</text>
        <dbReference type="Rhea" id="RHEA:24898"/>
        <dbReference type="ChEBI" id="CHEBI:33019"/>
        <dbReference type="ChEBI" id="CHEBI:37565"/>
        <dbReference type="ChEBI" id="CHEBI:58805"/>
        <dbReference type="EC" id="2.7.7.65"/>
    </reaction>
</comment>
<evidence type="ECO:0000313" key="6">
    <source>
        <dbReference type="EMBL" id="PAV25726.1"/>
    </source>
</evidence>
<dbReference type="Proteomes" id="UP000218332">
    <property type="component" value="Unassembled WGS sequence"/>
</dbReference>
<evidence type="ECO:0000256" key="4">
    <source>
        <dbReference type="SAM" id="Phobius"/>
    </source>
</evidence>
<evidence type="ECO:0000313" key="7">
    <source>
        <dbReference type="Proteomes" id="UP000218332"/>
    </source>
</evidence>
<dbReference type="PROSITE" id="PS50887">
    <property type="entry name" value="GGDEF"/>
    <property type="match status" value="1"/>
</dbReference>
<dbReference type="InterPro" id="IPR050469">
    <property type="entry name" value="Diguanylate_Cyclase"/>
</dbReference>
<reference evidence="6 7" key="1">
    <citation type="submission" date="2017-07" db="EMBL/GenBank/DDBJ databases">
        <title>Tamlnaduibacter salinus (Mi-7) genome sequencing.</title>
        <authorList>
            <person name="Verma A."/>
            <person name="Krishnamurthi S."/>
        </authorList>
    </citation>
    <scope>NUCLEOTIDE SEQUENCE [LARGE SCALE GENOMIC DNA]</scope>
    <source>
        <strain evidence="6 7">Mi-7</strain>
    </source>
</reference>
<dbReference type="SUPFAM" id="SSF55073">
    <property type="entry name" value="Nucleotide cyclase"/>
    <property type="match status" value="1"/>
</dbReference>
<dbReference type="GO" id="GO:0052621">
    <property type="term" value="F:diguanylate cyclase activity"/>
    <property type="evidence" value="ECO:0007669"/>
    <property type="project" value="UniProtKB-EC"/>
</dbReference>
<proteinExistence type="predicted"/>
<keyword evidence="4" id="KW-0472">Membrane</keyword>
<evidence type="ECO:0000256" key="2">
    <source>
        <dbReference type="ARBA" id="ARBA00012528"/>
    </source>
</evidence>
<feature type="transmembrane region" description="Helical" evidence="4">
    <location>
        <begin position="86"/>
        <end position="103"/>
    </location>
</feature>
<feature type="transmembrane region" description="Helical" evidence="4">
    <location>
        <begin position="165"/>
        <end position="185"/>
    </location>
</feature>
<gene>
    <name evidence="6" type="ORF">CF392_09350</name>
</gene>
<protein>
    <recommendedName>
        <fullName evidence="2">diguanylate cyclase</fullName>
        <ecNumber evidence="2">2.7.7.65</ecNumber>
    </recommendedName>
</protein>
<dbReference type="FunFam" id="3.30.70.270:FF:000001">
    <property type="entry name" value="Diguanylate cyclase domain protein"/>
    <property type="match status" value="1"/>
</dbReference>
<evidence type="ECO:0000256" key="1">
    <source>
        <dbReference type="ARBA" id="ARBA00001946"/>
    </source>
</evidence>
<dbReference type="NCBIfam" id="TIGR00254">
    <property type="entry name" value="GGDEF"/>
    <property type="match status" value="1"/>
</dbReference>
<dbReference type="AlphaFoldDB" id="A0A2A2I338"/>
<dbReference type="Pfam" id="PF00990">
    <property type="entry name" value="GGDEF"/>
    <property type="match status" value="1"/>
</dbReference>
<feature type="transmembrane region" description="Helical" evidence="4">
    <location>
        <begin position="53"/>
        <end position="74"/>
    </location>
</feature>
<comment type="caution">
    <text evidence="6">The sequence shown here is derived from an EMBL/GenBank/DDBJ whole genome shotgun (WGS) entry which is preliminary data.</text>
</comment>
<dbReference type="EC" id="2.7.7.65" evidence="2"/>
<dbReference type="SMART" id="SM00267">
    <property type="entry name" value="GGDEF"/>
    <property type="match status" value="1"/>
</dbReference>
<dbReference type="InterPro" id="IPR029787">
    <property type="entry name" value="Nucleotide_cyclase"/>
</dbReference>
<evidence type="ECO:0000256" key="3">
    <source>
        <dbReference type="ARBA" id="ARBA00034247"/>
    </source>
</evidence>
<accession>A0A2A2I338</accession>
<keyword evidence="4" id="KW-0812">Transmembrane</keyword>
<dbReference type="PANTHER" id="PTHR45138">
    <property type="entry name" value="REGULATORY COMPONENTS OF SENSORY TRANSDUCTION SYSTEM"/>
    <property type="match status" value="1"/>
</dbReference>
<dbReference type="GO" id="GO:1902201">
    <property type="term" value="P:negative regulation of bacterial-type flagellum-dependent cell motility"/>
    <property type="evidence" value="ECO:0007669"/>
    <property type="project" value="TreeGrafter"/>
</dbReference>
<dbReference type="GO" id="GO:0043709">
    <property type="term" value="P:cell adhesion involved in single-species biofilm formation"/>
    <property type="evidence" value="ECO:0007669"/>
    <property type="project" value="TreeGrafter"/>
</dbReference>
<dbReference type="PANTHER" id="PTHR45138:SF9">
    <property type="entry name" value="DIGUANYLATE CYCLASE DGCM-RELATED"/>
    <property type="match status" value="1"/>
</dbReference>
<feature type="transmembrane region" description="Helical" evidence="4">
    <location>
        <begin position="140"/>
        <end position="158"/>
    </location>
</feature>
<dbReference type="CDD" id="cd01949">
    <property type="entry name" value="GGDEF"/>
    <property type="match status" value="1"/>
</dbReference>
<dbReference type="Gene3D" id="3.30.70.270">
    <property type="match status" value="1"/>
</dbReference>
<dbReference type="InterPro" id="IPR043128">
    <property type="entry name" value="Rev_trsase/Diguanyl_cyclase"/>
</dbReference>
<feature type="transmembrane region" description="Helical" evidence="4">
    <location>
        <begin position="110"/>
        <end position="128"/>
    </location>
</feature>
<feature type="domain" description="GGDEF" evidence="5">
    <location>
        <begin position="270"/>
        <end position="404"/>
    </location>
</feature>
<dbReference type="InterPro" id="IPR000160">
    <property type="entry name" value="GGDEF_dom"/>
</dbReference>